<evidence type="ECO:0000256" key="5">
    <source>
        <dbReference type="ARBA" id="ARBA00023136"/>
    </source>
</evidence>
<dbReference type="STRING" id="3068.D8THD6"/>
<keyword evidence="5 6" id="KW-0472">Membrane</keyword>
<feature type="compositionally biased region" description="Basic and acidic residues" evidence="7">
    <location>
        <begin position="12"/>
        <end position="46"/>
    </location>
</feature>
<gene>
    <name evidence="8" type="ORF">VOLCADRAFT_115641</name>
</gene>
<dbReference type="GeneID" id="9621691"/>
<proteinExistence type="inferred from homology"/>
<comment type="similarity">
    <text evidence="2 6">Belongs to the multi antimicrobial extrusion (MATE) (TC 2.A.66.1) family.</text>
</comment>
<protein>
    <recommendedName>
        <fullName evidence="6">Protein DETOXIFICATION</fullName>
    </recommendedName>
    <alternativeName>
        <fullName evidence="6">Multidrug and toxic compound extrusion protein</fullName>
    </alternativeName>
</protein>
<comment type="subcellular location">
    <subcellularLocation>
        <location evidence="1">Membrane</location>
        <topology evidence="1">Multi-pass membrane protein</topology>
    </subcellularLocation>
</comment>
<feature type="region of interest" description="Disordered" evidence="7">
    <location>
        <begin position="1"/>
        <end position="46"/>
    </location>
</feature>
<evidence type="ECO:0000256" key="6">
    <source>
        <dbReference type="RuleBase" id="RU004914"/>
    </source>
</evidence>
<dbReference type="RefSeq" id="XP_002945697.1">
    <property type="nucleotide sequence ID" value="XM_002945651.1"/>
</dbReference>
<dbReference type="EMBL" id="GL378323">
    <property type="protein sequence ID" value="EFJ52692.1"/>
    <property type="molecule type" value="Genomic_DNA"/>
</dbReference>
<evidence type="ECO:0000256" key="2">
    <source>
        <dbReference type="ARBA" id="ARBA00010199"/>
    </source>
</evidence>
<dbReference type="OrthoDB" id="2126698at2759"/>
<dbReference type="GO" id="GO:1990961">
    <property type="term" value="P:xenobiotic detoxification by transmembrane export across the plasma membrane"/>
    <property type="evidence" value="ECO:0007669"/>
    <property type="project" value="InterPro"/>
</dbReference>
<dbReference type="NCBIfam" id="TIGR00797">
    <property type="entry name" value="matE"/>
    <property type="match status" value="1"/>
</dbReference>
<keyword evidence="4 6" id="KW-1133">Transmembrane helix</keyword>
<feature type="transmembrane region" description="Helical" evidence="6">
    <location>
        <begin position="233"/>
        <end position="261"/>
    </location>
</feature>
<feature type="transmembrane region" description="Helical" evidence="6">
    <location>
        <begin position="208"/>
        <end position="227"/>
    </location>
</feature>
<evidence type="ECO:0000313" key="9">
    <source>
        <dbReference type="Proteomes" id="UP000001058"/>
    </source>
</evidence>
<feature type="transmembrane region" description="Helical" evidence="6">
    <location>
        <begin position="313"/>
        <end position="335"/>
    </location>
</feature>
<accession>D8THD6</accession>
<feature type="transmembrane region" description="Helical" evidence="6">
    <location>
        <begin position="435"/>
        <end position="455"/>
    </location>
</feature>
<dbReference type="AlphaFoldDB" id="D8THD6"/>
<feature type="transmembrane region" description="Helical" evidence="6">
    <location>
        <begin position="356"/>
        <end position="377"/>
    </location>
</feature>
<evidence type="ECO:0000256" key="3">
    <source>
        <dbReference type="ARBA" id="ARBA00022692"/>
    </source>
</evidence>
<evidence type="ECO:0000313" key="8">
    <source>
        <dbReference type="EMBL" id="EFJ52692.1"/>
    </source>
</evidence>
<dbReference type="GO" id="GO:0016020">
    <property type="term" value="C:membrane"/>
    <property type="evidence" value="ECO:0007669"/>
    <property type="project" value="UniProtKB-SubCell"/>
</dbReference>
<dbReference type="InParanoid" id="D8THD6"/>
<name>D8THD6_VOLCA</name>
<dbReference type="InterPro" id="IPR045069">
    <property type="entry name" value="MATE_euk"/>
</dbReference>
<dbReference type="GO" id="GO:0015297">
    <property type="term" value="F:antiporter activity"/>
    <property type="evidence" value="ECO:0007669"/>
    <property type="project" value="InterPro"/>
</dbReference>
<dbReference type="PANTHER" id="PTHR11206">
    <property type="entry name" value="MULTIDRUG RESISTANCE PROTEIN"/>
    <property type="match status" value="1"/>
</dbReference>
<feature type="transmembrane region" description="Helical" evidence="6">
    <location>
        <begin position="141"/>
        <end position="164"/>
    </location>
</feature>
<evidence type="ECO:0000256" key="4">
    <source>
        <dbReference type="ARBA" id="ARBA00022989"/>
    </source>
</evidence>
<feature type="transmembrane region" description="Helical" evidence="6">
    <location>
        <begin position="397"/>
        <end position="414"/>
    </location>
</feature>
<dbReference type="eggNOG" id="KOG1347">
    <property type="taxonomic scope" value="Eukaryota"/>
</dbReference>
<evidence type="ECO:0000256" key="7">
    <source>
        <dbReference type="SAM" id="MobiDB-lite"/>
    </source>
</evidence>
<dbReference type="CDD" id="cd13132">
    <property type="entry name" value="MATE_eukaryotic"/>
    <property type="match status" value="1"/>
</dbReference>
<comment type="caution">
    <text evidence="6">Lacks conserved residue(s) required for the propagation of feature annotation.</text>
</comment>
<sequence length="502" mass="53805">MEGVRNGSPKVESLEKDLRERLLPADDGEAGHFQEDESDSPEEKDRLQTGILQDMLEQASLAWPLALNLLAAYSTSIISSSFVGHLGTKELAGAALGNSFTGITARYVLQGLCGGLDTQAPQAFGAGNYGALGPIFKRTLLFLWLHCLPITGVLLAAPHLLRYLSREHEMAVIAHKYILALIPAVWLDAMARPLNRILVAQRITKPQMVISLIIVPLHVATTYLLMFPAGLGYIGAALAVGATNGYICLFTSAYIVWSGLAHRVFGGVWSQVFKGWRQMASLAYPAMVMRVAESAAFSAMTVIAAALPDPTNSVAAISVGFSTCAVMYMPFNAFGMTACTQVGNKLGAGDGRGARTAAVASALVGPLLWSLPAVALIEPHCRDVVISVFTDDRNPRFMSILNPLMLLVAAVNLFDGMQTILTGVVEGAGKQFHGSYTNLLVFYGLAVPLALWLGFRKELGVVGMWSGMLLGSVLQAIAYSIIVALIRWDTEAERVARAQARP</sequence>
<dbReference type="Proteomes" id="UP000001058">
    <property type="component" value="Unassembled WGS sequence"/>
</dbReference>
<feature type="transmembrane region" description="Helical" evidence="6">
    <location>
        <begin position="467"/>
        <end position="488"/>
    </location>
</feature>
<keyword evidence="3 6" id="KW-0812">Transmembrane</keyword>
<keyword evidence="9" id="KW-1185">Reference proteome</keyword>
<dbReference type="Pfam" id="PF01554">
    <property type="entry name" value="MatE"/>
    <property type="match status" value="2"/>
</dbReference>
<dbReference type="InterPro" id="IPR002528">
    <property type="entry name" value="MATE_fam"/>
</dbReference>
<dbReference type="KEGG" id="vcn:VOLCADRAFT_115641"/>
<dbReference type="GO" id="GO:0042910">
    <property type="term" value="F:xenobiotic transmembrane transporter activity"/>
    <property type="evidence" value="ECO:0007669"/>
    <property type="project" value="InterPro"/>
</dbReference>
<feature type="transmembrane region" description="Helical" evidence="6">
    <location>
        <begin position="282"/>
        <end position="307"/>
    </location>
</feature>
<reference evidence="8 9" key="1">
    <citation type="journal article" date="2010" name="Science">
        <title>Genomic analysis of organismal complexity in the multicellular green alga Volvox carteri.</title>
        <authorList>
            <person name="Prochnik S.E."/>
            <person name="Umen J."/>
            <person name="Nedelcu A.M."/>
            <person name="Hallmann A."/>
            <person name="Miller S.M."/>
            <person name="Nishii I."/>
            <person name="Ferris P."/>
            <person name="Kuo A."/>
            <person name="Mitros T."/>
            <person name="Fritz-Laylin L.K."/>
            <person name="Hellsten U."/>
            <person name="Chapman J."/>
            <person name="Simakov O."/>
            <person name="Rensing S.A."/>
            <person name="Terry A."/>
            <person name="Pangilinan J."/>
            <person name="Kapitonov V."/>
            <person name="Jurka J."/>
            <person name="Salamov A."/>
            <person name="Shapiro H."/>
            <person name="Schmutz J."/>
            <person name="Grimwood J."/>
            <person name="Lindquist E."/>
            <person name="Lucas S."/>
            <person name="Grigoriev I.V."/>
            <person name="Schmitt R."/>
            <person name="Kirk D."/>
            <person name="Rokhsar D.S."/>
        </authorList>
    </citation>
    <scope>NUCLEOTIDE SEQUENCE [LARGE SCALE GENOMIC DNA]</scope>
    <source>
        <strain evidence="9">f. Nagariensis / Eve</strain>
    </source>
</reference>
<organism evidence="9">
    <name type="scientific">Volvox carteri f. nagariensis</name>
    <dbReference type="NCBI Taxonomy" id="3068"/>
    <lineage>
        <taxon>Eukaryota</taxon>
        <taxon>Viridiplantae</taxon>
        <taxon>Chlorophyta</taxon>
        <taxon>core chlorophytes</taxon>
        <taxon>Chlorophyceae</taxon>
        <taxon>CS clade</taxon>
        <taxon>Chlamydomonadales</taxon>
        <taxon>Volvocaceae</taxon>
        <taxon>Volvox</taxon>
    </lineage>
</organism>
<evidence type="ECO:0000256" key="1">
    <source>
        <dbReference type="ARBA" id="ARBA00004141"/>
    </source>
</evidence>